<dbReference type="AlphaFoldDB" id="A0A6P8AM74"/>
<reference evidence="2" key="3">
    <citation type="submission" date="2025-08" db="UniProtKB">
        <authorList>
            <consortium name="RefSeq"/>
        </authorList>
    </citation>
    <scope>IDENTIFICATION</scope>
    <source>
        <strain evidence="2">NI907</strain>
    </source>
</reference>
<evidence type="ECO:0000313" key="2">
    <source>
        <dbReference type="RefSeq" id="XP_030976007.1"/>
    </source>
</evidence>
<name>A0A6P8AM74_PYRGI</name>
<protein>
    <submittedName>
        <fullName evidence="2">Uncharacterized protein</fullName>
    </submittedName>
</protein>
<dbReference type="Proteomes" id="UP000515153">
    <property type="component" value="Unplaced"/>
</dbReference>
<reference evidence="2" key="1">
    <citation type="journal article" date="2019" name="Mol. Biol. Evol.">
        <title>Blast fungal genomes show frequent chromosomal changes, gene gains and losses, and effector gene turnover.</title>
        <authorList>
            <person name="Gomez Luciano L.B."/>
            <person name="Jason Tsai I."/>
            <person name="Chuma I."/>
            <person name="Tosa Y."/>
            <person name="Chen Y.H."/>
            <person name="Li J.Y."/>
            <person name="Li M.Y."/>
            <person name="Jade Lu M.Y."/>
            <person name="Nakayashiki H."/>
            <person name="Li W.H."/>
        </authorList>
    </citation>
    <scope>NUCLEOTIDE SEQUENCE</scope>
    <source>
        <strain evidence="2">NI907</strain>
    </source>
</reference>
<gene>
    <name evidence="2" type="ORF">PgNI_12504</name>
</gene>
<reference evidence="2" key="2">
    <citation type="submission" date="2019-10" db="EMBL/GenBank/DDBJ databases">
        <authorList>
            <consortium name="NCBI Genome Project"/>
        </authorList>
    </citation>
    <scope>NUCLEOTIDE SEQUENCE</scope>
    <source>
        <strain evidence="2">NI907</strain>
    </source>
</reference>
<organism evidence="1 2">
    <name type="scientific">Pyricularia grisea</name>
    <name type="common">Crabgrass-specific blast fungus</name>
    <name type="synonym">Magnaporthe grisea</name>
    <dbReference type="NCBI Taxonomy" id="148305"/>
    <lineage>
        <taxon>Eukaryota</taxon>
        <taxon>Fungi</taxon>
        <taxon>Dikarya</taxon>
        <taxon>Ascomycota</taxon>
        <taxon>Pezizomycotina</taxon>
        <taxon>Sordariomycetes</taxon>
        <taxon>Sordariomycetidae</taxon>
        <taxon>Magnaporthales</taxon>
        <taxon>Pyriculariaceae</taxon>
        <taxon>Pyricularia</taxon>
    </lineage>
</organism>
<sequence>MQALRFFVLIDKYFYICSSPFISDFGTLATPYQRVDMRRKKLRVVNVRARRPLERKWPPNRQILLESFLDYTLPFATVDHSPTK</sequence>
<dbReference type="KEGG" id="pgri:PgNI_12504"/>
<keyword evidence="1" id="KW-1185">Reference proteome</keyword>
<proteinExistence type="predicted"/>
<dbReference type="RefSeq" id="XP_030976007.1">
    <property type="nucleotide sequence ID" value="XM_031132452.1"/>
</dbReference>
<evidence type="ECO:0000313" key="1">
    <source>
        <dbReference type="Proteomes" id="UP000515153"/>
    </source>
</evidence>
<accession>A0A6P8AM74</accession>
<dbReference type="GeneID" id="41967355"/>